<dbReference type="InterPro" id="IPR006674">
    <property type="entry name" value="HD_domain"/>
</dbReference>
<feature type="domain" description="HD" evidence="2">
    <location>
        <begin position="59"/>
        <end position="149"/>
    </location>
</feature>
<dbReference type="AlphaFoldDB" id="A0AAX0BAH6"/>
<accession>A0AAX0BAH6</accession>
<dbReference type="RefSeq" id="WP_173712445.1">
    <property type="nucleotide sequence ID" value="NZ_JABSWW010000002.1"/>
</dbReference>
<dbReference type="SUPFAM" id="SSF109604">
    <property type="entry name" value="HD-domain/PDEase-like"/>
    <property type="match status" value="1"/>
</dbReference>
<dbReference type="PANTHER" id="PTHR47545">
    <property type="entry name" value="MULTIFUNCTIONAL CCA PROTEIN"/>
    <property type="match status" value="1"/>
</dbReference>
<name>A0AAX0BAH6_CLOBE</name>
<reference evidence="3" key="1">
    <citation type="submission" date="2020-05" db="EMBL/GenBank/DDBJ databases">
        <authorList>
            <person name="Brown S."/>
            <person name="Huntemann M."/>
            <person name="Clum A."/>
            <person name="Spunde A."/>
            <person name="Palaniappan K."/>
            <person name="Ritter S."/>
            <person name="Mikhailova N."/>
            <person name="Chen I.-M."/>
            <person name="Stamatis D."/>
            <person name="Reddy T."/>
            <person name="O'Malley R."/>
            <person name="Daum C."/>
            <person name="Shapiro N."/>
            <person name="Ivanova N."/>
            <person name="Kyrpides N."/>
            <person name="Woyke T."/>
        </authorList>
    </citation>
    <scope>NUCLEOTIDE SEQUENCE</scope>
    <source>
        <strain evidence="3">DJ080</strain>
    </source>
</reference>
<dbReference type="GO" id="GO:0000166">
    <property type="term" value="F:nucleotide binding"/>
    <property type="evidence" value="ECO:0007669"/>
    <property type="project" value="UniProtKB-KW"/>
</dbReference>
<comment type="caution">
    <text evidence="3">The sequence shown here is derived from an EMBL/GenBank/DDBJ whole genome shotgun (WGS) entry which is preliminary data.</text>
</comment>
<organism evidence="3 4">
    <name type="scientific">Clostridium beijerinckii</name>
    <name type="common">Clostridium MP</name>
    <dbReference type="NCBI Taxonomy" id="1520"/>
    <lineage>
        <taxon>Bacteria</taxon>
        <taxon>Bacillati</taxon>
        <taxon>Bacillota</taxon>
        <taxon>Clostridia</taxon>
        <taxon>Eubacteriales</taxon>
        <taxon>Clostridiaceae</taxon>
        <taxon>Clostridium</taxon>
    </lineage>
</organism>
<dbReference type="Pfam" id="PF01966">
    <property type="entry name" value="HD"/>
    <property type="match status" value="1"/>
</dbReference>
<dbReference type="InterPro" id="IPR050124">
    <property type="entry name" value="tRNA_CCA-adding_enzyme"/>
</dbReference>
<reference evidence="3" key="2">
    <citation type="journal article" date="2022" name="Nat. Biotechnol.">
        <title>Carbon-negative production of acetone and isopropanol by gas fermentation at industrial pilot scale.</title>
        <authorList>
            <person name="Liew F.E."/>
            <person name="Nogle R."/>
            <person name="Abdalla T."/>
            <person name="Rasor B.J."/>
            <person name="Canter C."/>
            <person name="Jensen R.O."/>
            <person name="Wang L."/>
            <person name="Strutz J."/>
            <person name="Chirania P."/>
            <person name="De Tissera S."/>
            <person name="Mueller A.P."/>
            <person name="Ruan Z."/>
            <person name="Gao A."/>
            <person name="Tran L."/>
            <person name="Engle N.L."/>
            <person name="Bromley J.C."/>
            <person name="Daniell J."/>
            <person name="Conrado R."/>
            <person name="Tschaplinski T.J."/>
            <person name="Giannone R.J."/>
            <person name="Hettich R.L."/>
            <person name="Karim A.S."/>
            <person name="Simpson S.D."/>
            <person name="Brown S.D."/>
            <person name="Leang C."/>
            <person name="Jewett M.C."/>
            <person name="Kopke M."/>
        </authorList>
    </citation>
    <scope>NUCLEOTIDE SEQUENCE</scope>
    <source>
        <strain evidence="3">DJ080</strain>
    </source>
</reference>
<evidence type="ECO:0000256" key="1">
    <source>
        <dbReference type="ARBA" id="ARBA00022741"/>
    </source>
</evidence>
<dbReference type="Proteomes" id="UP001193748">
    <property type="component" value="Unassembled WGS sequence"/>
</dbReference>
<evidence type="ECO:0000313" key="4">
    <source>
        <dbReference type="Proteomes" id="UP001193748"/>
    </source>
</evidence>
<keyword evidence="1" id="KW-0547">Nucleotide-binding</keyword>
<gene>
    <name evidence="3" type="ORF">B0H41_006066</name>
</gene>
<dbReference type="EMBL" id="JABSWW010000002">
    <property type="protein sequence ID" value="NRT92245.1"/>
    <property type="molecule type" value="Genomic_DNA"/>
</dbReference>
<dbReference type="CDD" id="cd00077">
    <property type="entry name" value="HDc"/>
    <property type="match status" value="1"/>
</dbReference>
<protein>
    <submittedName>
        <fullName evidence="3">Nucleotidyltransferase with HDIG domain</fullName>
    </submittedName>
</protein>
<dbReference type="Gene3D" id="1.10.3090.10">
    <property type="entry name" value="cca-adding enzyme, domain 2"/>
    <property type="match status" value="1"/>
</dbReference>
<dbReference type="NCBIfam" id="TIGR00277">
    <property type="entry name" value="HDIG"/>
    <property type="match status" value="1"/>
</dbReference>
<dbReference type="PANTHER" id="PTHR47545:SF2">
    <property type="entry name" value="CC-ADDING TRNA NUCLEOTIDYLTRANSFERASE"/>
    <property type="match status" value="1"/>
</dbReference>
<evidence type="ECO:0000259" key="2">
    <source>
        <dbReference type="Pfam" id="PF01966"/>
    </source>
</evidence>
<evidence type="ECO:0000313" key="3">
    <source>
        <dbReference type="EMBL" id="NRT92245.1"/>
    </source>
</evidence>
<proteinExistence type="predicted"/>
<dbReference type="InterPro" id="IPR003607">
    <property type="entry name" value="HD/PDEase_dom"/>
</dbReference>
<sequence length="210" mass="24920">MNEKEIFLNIEEHLISDDKPSIYLENALKNHNLDNYPFSMISDLRDVDQNPKFHPEGNVFIHTMMVVDQGAVNRERSRDKRVFMWALLLHDIGKKPTTKLRKGRLTSYNHDSVGAEMAREFLTYFNMEENFIDEVRGLVRWHMQSLFVTKDMKFQNIGDMLRDVDINEIFLVSLSDRLGRGNLDHIEINKTKEEVRKFKEKITDFKRKNK</sequence>
<dbReference type="InterPro" id="IPR006675">
    <property type="entry name" value="HDIG_dom"/>
</dbReference>